<evidence type="ECO:0000313" key="7">
    <source>
        <dbReference type="EMBL" id="NMP59146.1"/>
    </source>
</evidence>
<evidence type="ECO:0000256" key="2">
    <source>
        <dbReference type="ARBA" id="ARBA00022475"/>
    </source>
</evidence>
<dbReference type="PANTHER" id="PTHR33545:SF9">
    <property type="entry name" value="UPF0750 MEMBRANE PROTEIN YITE"/>
    <property type="match status" value="1"/>
</dbReference>
<evidence type="ECO:0000313" key="8">
    <source>
        <dbReference type="EMBL" id="ONN44828.1"/>
    </source>
</evidence>
<feature type="transmembrane region" description="Helical" evidence="6">
    <location>
        <begin position="31"/>
        <end position="48"/>
    </location>
</feature>
<feature type="transmembrane region" description="Helical" evidence="6">
    <location>
        <begin position="76"/>
        <end position="96"/>
    </location>
</feature>
<comment type="caution">
    <text evidence="8">The sequence shown here is derived from an EMBL/GenBank/DDBJ whole genome shotgun (WGS) entry which is preliminary data.</text>
</comment>
<protein>
    <submittedName>
        <fullName evidence="8">Transporter</fullName>
    </submittedName>
    <submittedName>
        <fullName evidence="7">YitT family protein</fullName>
    </submittedName>
</protein>
<evidence type="ECO:0000256" key="3">
    <source>
        <dbReference type="ARBA" id="ARBA00022692"/>
    </source>
</evidence>
<proteinExistence type="predicted"/>
<sequence length="218" mass="23865">MKAEIKKLPVIIVGIISITVGLNMFLLPHQIASAGVGSIGFLLEMVLLIDRTLIVWAINLAMLCLAFIFLERAVFFKTLIGSLIFPIILAYTPALVITQHFPIALVAGSFLFSLGIFILYQIGASNGGVTVPPLIFKKYFGIEHALGVLLTNTVIIALNLVILGIRQAVISAISIYLISFFMKKLLQFQTQFLAIKPIDLVNESSPILDEQPNKNLAE</sequence>
<reference evidence="7 12" key="3">
    <citation type="submission" date="2020-04" db="EMBL/GenBank/DDBJ databases">
        <authorList>
            <person name="Abaymova A."/>
            <person name="Teymurazov M."/>
            <person name="Tazyna O."/>
            <person name="Chatushin Y."/>
            <person name="Svetoch E."/>
            <person name="Pereligyn V."/>
            <person name="Pohylenko V."/>
            <person name="Platonov M."/>
            <person name="Kartsev N."/>
            <person name="Skryabin Y."/>
            <person name="Sizova A."/>
            <person name="Solomentsev V."/>
            <person name="Kislichkina A."/>
            <person name="Bogun A."/>
        </authorList>
    </citation>
    <scope>NUCLEOTIDE SEQUENCE [LARGE SCALE GENOMIC DNA]</scope>
    <source>
        <strain evidence="7">SCPM-O-B-8398</strain>
        <strain evidence="12">SCPM-O-B-8398 (E28)</strain>
    </source>
</reference>
<keyword evidence="3 6" id="KW-0812">Transmembrane</keyword>
<gene>
    <name evidence="8" type="ORF">BTN92_01455</name>
    <name evidence="9" type="ORF">C6N14_13240</name>
    <name evidence="7" type="ORF">HI921_11865</name>
</gene>
<feature type="transmembrane region" description="Helical" evidence="6">
    <location>
        <begin position="53"/>
        <end position="70"/>
    </location>
</feature>
<dbReference type="RefSeq" id="WP_010735027.1">
    <property type="nucleotide sequence ID" value="NZ_BQWJ01000001.1"/>
</dbReference>
<evidence type="ECO:0000313" key="10">
    <source>
        <dbReference type="Proteomes" id="UP000189299"/>
    </source>
</evidence>
<evidence type="ECO:0000256" key="5">
    <source>
        <dbReference type="ARBA" id="ARBA00023136"/>
    </source>
</evidence>
<keyword evidence="4 6" id="KW-1133">Transmembrane helix</keyword>
<organism evidence="8 10">
    <name type="scientific">Enterococcus mundtii</name>
    <dbReference type="NCBI Taxonomy" id="53346"/>
    <lineage>
        <taxon>Bacteria</taxon>
        <taxon>Bacillati</taxon>
        <taxon>Bacillota</taxon>
        <taxon>Bacilli</taxon>
        <taxon>Lactobacillales</taxon>
        <taxon>Enterococcaceae</taxon>
        <taxon>Enterococcus</taxon>
    </lineage>
</organism>
<dbReference type="EMBL" id="JABCAG010000038">
    <property type="protein sequence ID" value="NMP59146.1"/>
    <property type="molecule type" value="Genomic_DNA"/>
</dbReference>
<dbReference type="InterPro" id="IPR051461">
    <property type="entry name" value="UPF0750_membrane"/>
</dbReference>
<dbReference type="EMBL" id="PYGR01000083">
    <property type="protein sequence ID" value="PTO34226.1"/>
    <property type="molecule type" value="Genomic_DNA"/>
</dbReference>
<comment type="subcellular location">
    <subcellularLocation>
        <location evidence="1">Cell membrane</location>
        <topology evidence="1">Multi-pass membrane protein</topology>
    </subcellularLocation>
</comment>
<dbReference type="InterPro" id="IPR003740">
    <property type="entry name" value="YitT"/>
</dbReference>
<dbReference type="PANTHER" id="PTHR33545">
    <property type="entry name" value="UPF0750 MEMBRANE PROTEIN YITT-RELATED"/>
    <property type="match status" value="1"/>
</dbReference>
<dbReference type="GO" id="GO:0005886">
    <property type="term" value="C:plasma membrane"/>
    <property type="evidence" value="ECO:0007669"/>
    <property type="project" value="UniProtKB-SubCell"/>
</dbReference>
<reference evidence="9 11" key="2">
    <citation type="submission" date="2018-03" db="EMBL/GenBank/DDBJ databases">
        <title>Draft genome sequences of four Enterococcus mundtii strains isolated from beef slaughterhouses in Kenya.</title>
        <authorList>
            <person name="Wambui J."/>
            <person name="Stevens M."/>
            <person name="Njage P."/>
            <person name="Stephan R."/>
            <person name="Tasara T."/>
        </authorList>
    </citation>
    <scope>NUCLEOTIDE SEQUENCE [LARGE SCALE GENOMIC DNA]</scope>
    <source>
        <strain evidence="9 11">H18-EM</strain>
    </source>
</reference>
<feature type="transmembrane region" description="Helical" evidence="6">
    <location>
        <begin position="7"/>
        <end position="25"/>
    </location>
</feature>
<dbReference type="Proteomes" id="UP000557857">
    <property type="component" value="Unassembled WGS sequence"/>
</dbReference>
<keyword evidence="5 6" id="KW-0472">Membrane</keyword>
<evidence type="ECO:0000313" key="12">
    <source>
        <dbReference type="Proteomes" id="UP000557857"/>
    </source>
</evidence>
<dbReference type="Proteomes" id="UP000244022">
    <property type="component" value="Unassembled WGS sequence"/>
</dbReference>
<dbReference type="OrthoDB" id="2182285at2"/>
<name>A0A1V2UN12_ENTMU</name>
<evidence type="ECO:0000256" key="1">
    <source>
        <dbReference type="ARBA" id="ARBA00004651"/>
    </source>
</evidence>
<dbReference type="STRING" id="53346.A5802_001556"/>
<dbReference type="Proteomes" id="UP000189299">
    <property type="component" value="Unassembled WGS sequence"/>
</dbReference>
<feature type="transmembrane region" description="Helical" evidence="6">
    <location>
        <begin position="103"/>
        <end position="123"/>
    </location>
</feature>
<dbReference type="EMBL" id="MSTR01000001">
    <property type="protein sequence ID" value="ONN44828.1"/>
    <property type="molecule type" value="Genomic_DNA"/>
</dbReference>
<accession>A0A1V2UN12</accession>
<dbReference type="AlphaFoldDB" id="A0A1V2UN12"/>
<evidence type="ECO:0000256" key="4">
    <source>
        <dbReference type="ARBA" id="ARBA00022989"/>
    </source>
</evidence>
<reference evidence="8 10" key="1">
    <citation type="submission" date="2016-12" db="EMBL/GenBank/DDBJ databases">
        <authorList>
            <person name="Song W.-J."/>
            <person name="Kurnit D.M."/>
        </authorList>
    </citation>
    <scope>NUCLEOTIDE SEQUENCE [LARGE SCALE GENOMIC DNA]</scope>
    <source>
        <strain evidence="8 10">CGB1038-1_S1</strain>
    </source>
</reference>
<keyword evidence="2" id="KW-1003">Cell membrane</keyword>
<dbReference type="Pfam" id="PF02588">
    <property type="entry name" value="YitT_membrane"/>
    <property type="match status" value="1"/>
</dbReference>
<evidence type="ECO:0000256" key="6">
    <source>
        <dbReference type="SAM" id="Phobius"/>
    </source>
</evidence>
<evidence type="ECO:0000313" key="9">
    <source>
        <dbReference type="EMBL" id="PTO34226.1"/>
    </source>
</evidence>
<evidence type="ECO:0000313" key="11">
    <source>
        <dbReference type="Proteomes" id="UP000244022"/>
    </source>
</evidence>